<sequence>MLVVSLWIWPSLSRTLFASTRSITIAFSRSRKTDFDKLSSVRRIHQETACKTTISKEPGPFDYRQRLMVLKPLGCHAFGPACSGHGGDGGFGKLGGWAGQTMYYGFGARRMATAKPVDAFPLQMSPRRFFVPPIAALPVVSVKPTLGNAAKVEAGRRHVLGQEALEAGPRICSSNDTQLGFHQACSSNAPSYGLNRWLRRRRATLGLMPPVCIWLLQR</sequence>
<keyword evidence="2" id="KW-1185">Reference proteome</keyword>
<gene>
    <name evidence="1" type="ORF">M440DRAFT_1090536</name>
</gene>
<dbReference type="Proteomes" id="UP000240760">
    <property type="component" value="Unassembled WGS sequence"/>
</dbReference>
<name>A0A2T4BT73_TRILO</name>
<evidence type="ECO:0000313" key="1">
    <source>
        <dbReference type="EMBL" id="PTB72498.1"/>
    </source>
</evidence>
<accession>A0A2T4BT73</accession>
<organism evidence="1 2">
    <name type="scientific">Trichoderma longibrachiatum ATCC 18648</name>
    <dbReference type="NCBI Taxonomy" id="983965"/>
    <lineage>
        <taxon>Eukaryota</taxon>
        <taxon>Fungi</taxon>
        <taxon>Dikarya</taxon>
        <taxon>Ascomycota</taxon>
        <taxon>Pezizomycotina</taxon>
        <taxon>Sordariomycetes</taxon>
        <taxon>Hypocreomycetidae</taxon>
        <taxon>Hypocreales</taxon>
        <taxon>Hypocreaceae</taxon>
        <taxon>Trichoderma</taxon>
    </lineage>
</organism>
<protein>
    <submittedName>
        <fullName evidence="1">Uncharacterized protein</fullName>
    </submittedName>
</protein>
<dbReference type="AlphaFoldDB" id="A0A2T4BT73"/>
<evidence type="ECO:0000313" key="2">
    <source>
        <dbReference type="Proteomes" id="UP000240760"/>
    </source>
</evidence>
<proteinExistence type="predicted"/>
<reference evidence="1 2" key="1">
    <citation type="submission" date="2016-07" db="EMBL/GenBank/DDBJ databases">
        <title>Multiple horizontal gene transfer events from other fungi enriched the ability of initially mycotrophic Trichoderma (Ascomycota) to feed on dead plant biomass.</title>
        <authorList>
            <consortium name="DOE Joint Genome Institute"/>
            <person name="Aerts A."/>
            <person name="Atanasova L."/>
            <person name="Chenthamara K."/>
            <person name="Zhang J."/>
            <person name="Grujic M."/>
            <person name="Henrissat B."/>
            <person name="Kuo A."/>
            <person name="Salamov A."/>
            <person name="Lipzen A."/>
            <person name="Labutti K."/>
            <person name="Barry K."/>
            <person name="Miao Y."/>
            <person name="Rahimi M.J."/>
            <person name="Shen Q."/>
            <person name="Grigoriev I.V."/>
            <person name="Kubicek C.P."/>
            <person name="Druzhinina I.S."/>
        </authorList>
    </citation>
    <scope>NUCLEOTIDE SEQUENCE [LARGE SCALE GENOMIC DNA]</scope>
    <source>
        <strain evidence="1 2">ATCC 18648</strain>
    </source>
</reference>
<dbReference type="OrthoDB" id="10669333at2759"/>
<dbReference type="EMBL" id="KZ679141">
    <property type="protein sequence ID" value="PTB72498.1"/>
    <property type="molecule type" value="Genomic_DNA"/>
</dbReference>